<evidence type="ECO:0000256" key="9">
    <source>
        <dbReference type="ARBA" id="ARBA00022801"/>
    </source>
</evidence>
<keyword evidence="9" id="KW-0378">Hydrolase</keyword>
<dbReference type="PANTHER" id="PTHR22930:SF85">
    <property type="entry name" value="GH03217P-RELATED"/>
    <property type="match status" value="1"/>
</dbReference>
<proteinExistence type="inferred from homology"/>
<keyword evidence="7" id="KW-0540">Nuclease</keyword>
<dbReference type="GeneID" id="116163177"/>
<dbReference type="GO" id="GO:0005737">
    <property type="term" value="C:cytoplasm"/>
    <property type="evidence" value="ECO:0007669"/>
    <property type="project" value="UniProtKB-SubCell"/>
</dbReference>
<dbReference type="GO" id="GO:0046872">
    <property type="term" value="F:metal ion binding"/>
    <property type="evidence" value="ECO:0007669"/>
    <property type="project" value="UniProtKB-KW"/>
</dbReference>
<evidence type="ECO:0000256" key="1">
    <source>
        <dbReference type="ARBA" id="ARBA00001968"/>
    </source>
</evidence>
<evidence type="ECO:0000256" key="7">
    <source>
        <dbReference type="ARBA" id="ARBA00022722"/>
    </source>
</evidence>
<comment type="cofactor">
    <cofactor evidence="1">
        <name>a divalent metal cation</name>
        <dbReference type="ChEBI" id="CHEBI:60240"/>
    </cofactor>
</comment>
<evidence type="ECO:0000256" key="5">
    <source>
        <dbReference type="ARBA" id="ARBA00015519"/>
    </source>
</evidence>
<dbReference type="InterPro" id="IPR045249">
    <property type="entry name" value="HARBI1-like"/>
</dbReference>
<evidence type="ECO:0000256" key="10">
    <source>
        <dbReference type="ARBA" id="ARBA00023242"/>
    </source>
</evidence>
<dbReference type="RefSeq" id="XP_031332890.1">
    <property type="nucleotide sequence ID" value="XM_031477030.1"/>
</dbReference>
<dbReference type="Pfam" id="PF13359">
    <property type="entry name" value="DDE_Tnp_4"/>
    <property type="match status" value="1"/>
</dbReference>
<evidence type="ECO:0000256" key="2">
    <source>
        <dbReference type="ARBA" id="ARBA00004123"/>
    </source>
</evidence>
<accession>A0A1Y1K586</accession>
<dbReference type="PANTHER" id="PTHR22930">
    <property type="match status" value="1"/>
</dbReference>
<dbReference type="InterPro" id="IPR026103">
    <property type="entry name" value="HARBI1_animal"/>
</dbReference>
<evidence type="ECO:0000256" key="11">
    <source>
        <dbReference type="ARBA" id="ARBA00030126"/>
    </source>
</evidence>
<name>A0A1Y1K586_PHOPY</name>
<dbReference type="GO" id="GO:0005634">
    <property type="term" value="C:nucleus"/>
    <property type="evidence" value="ECO:0007669"/>
    <property type="project" value="UniProtKB-SubCell"/>
</dbReference>
<keyword evidence="6" id="KW-0963">Cytoplasm</keyword>
<dbReference type="GO" id="GO:0016787">
    <property type="term" value="F:hydrolase activity"/>
    <property type="evidence" value="ECO:0007669"/>
    <property type="project" value="UniProtKB-KW"/>
</dbReference>
<feature type="domain" description="DDE Tnp4" evidence="13">
    <location>
        <begin position="152"/>
        <end position="219"/>
    </location>
</feature>
<sequence length="223" mass="25744">MDDQYEDIFDDDLHILEVIEEGFPRRIHLRKNYFEEMSDFTFFRKFRLYKNTVLNVLEQIEPALEYPNDVNNSVSPINQLLMALRFYATGGHLNVLADFGGMDTSTISRIIVRVSEALARLYPRHVKMPEDVVGEQVRFYDIARFPRAIGAVDGTHIKIKNPGGDDGEIFRNRKGYFSINTQVICDADMKFSDVVARWPGSAHDATIFMNSRICARLEKAYHK</sequence>
<dbReference type="PRINTS" id="PR02086">
    <property type="entry name" value="PUTNUCHARBI1"/>
</dbReference>
<keyword evidence="10" id="KW-0539">Nucleus</keyword>
<organism evidence="14">
    <name type="scientific">Photinus pyralis</name>
    <name type="common">Common eastern firefly</name>
    <name type="synonym">Lampyris pyralis</name>
    <dbReference type="NCBI Taxonomy" id="7054"/>
    <lineage>
        <taxon>Eukaryota</taxon>
        <taxon>Metazoa</taxon>
        <taxon>Ecdysozoa</taxon>
        <taxon>Arthropoda</taxon>
        <taxon>Hexapoda</taxon>
        <taxon>Insecta</taxon>
        <taxon>Pterygota</taxon>
        <taxon>Neoptera</taxon>
        <taxon>Endopterygota</taxon>
        <taxon>Coleoptera</taxon>
        <taxon>Polyphaga</taxon>
        <taxon>Elateriformia</taxon>
        <taxon>Elateroidea</taxon>
        <taxon>Lampyridae</taxon>
        <taxon>Lampyrinae</taxon>
        <taxon>Photinus</taxon>
    </lineage>
</organism>
<evidence type="ECO:0000256" key="3">
    <source>
        <dbReference type="ARBA" id="ARBA00004496"/>
    </source>
</evidence>
<evidence type="ECO:0000256" key="4">
    <source>
        <dbReference type="ARBA" id="ARBA00006958"/>
    </source>
</evidence>
<dbReference type="InterPro" id="IPR027806">
    <property type="entry name" value="HARBI1_dom"/>
</dbReference>
<evidence type="ECO:0000313" key="14">
    <source>
        <dbReference type="EMBL" id="JAV56642.1"/>
    </source>
</evidence>
<comment type="function">
    <text evidence="12">Transposase-derived protein that may have nuclease activity. Does not have transposase activity.</text>
</comment>
<protein>
    <recommendedName>
        <fullName evidence="5">Putative nuclease HARBI1</fullName>
    </recommendedName>
    <alternativeName>
        <fullName evidence="11">Harbinger transposase-derived nuclease</fullName>
    </alternativeName>
</protein>
<keyword evidence="8" id="KW-0479">Metal-binding</keyword>
<dbReference type="KEGG" id="ppyr:116163177"/>
<evidence type="ECO:0000256" key="6">
    <source>
        <dbReference type="ARBA" id="ARBA00022490"/>
    </source>
</evidence>
<dbReference type="EMBL" id="GEZM01092234">
    <property type="protein sequence ID" value="JAV56642.1"/>
    <property type="molecule type" value="Transcribed_RNA"/>
</dbReference>
<evidence type="ECO:0000256" key="12">
    <source>
        <dbReference type="ARBA" id="ARBA00045850"/>
    </source>
</evidence>
<dbReference type="AlphaFoldDB" id="A0A1Y1K586"/>
<comment type="similarity">
    <text evidence="4">Belongs to the HARBI1 family.</text>
</comment>
<comment type="subcellular location">
    <subcellularLocation>
        <location evidence="3">Cytoplasm</location>
    </subcellularLocation>
    <subcellularLocation>
        <location evidence="2">Nucleus</location>
    </subcellularLocation>
</comment>
<evidence type="ECO:0000259" key="13">
    <source>
        <dbReference type="Pfam" id="PF13359"/>
    </source>
</evidence>
<dbReference type="OrthoDB" id="6772212at2759"/>
<reference evidence="14" key="1">
    <citation type="journal article" date="2016" name="Sci. Rep.">
        <title>Molecular characterization of firefly nuptial gifts: a multi-omics approach sheds light on postcopulatory sexual selection.</title>
        <authorList>
            <person name="Al-Wathiqui N."/>
            <person name="Fallon T.R."/>
            <person name="South A."/>
            <person name="Weng J.K."/>
            <person name="Lewis S.M."/>
        </authorList>
    </citation>
    <scope>NUCLEOTIDE SEQUENCE</scope>
</reference>
<evidence type="ECO:0000256" key="8">
    <source>
        <dbReference type="ARBA" id="ARBA00022723"/>
    </source>
</evidence>
<dbReference type="GO" id="GO:0004518">
    <property type="term" value="F:nuclease activity"/>
    <property type="evidence" value="ECO:0007669"/>
    <property type="project" value="UniProtKB-KW"/>
</dbReference>